<organism evidence="3 4">
    <name type="scientific">Schizophyllum amplum</name>
    <dbReference type="NCBI Taxonomy" id="97359"/>
    <lineage>
        <taxon>Eukaryota</taxon>
        <taxon>Fungi</taxon>
        <taxon>Dikarya</taxon>
        <taxon>Basidiomycota</taxon>
        <taxon>Agaricomycotina</taxon>
        <taxon>Agaricomycetes</taxon>
        <taxon>Agaricomycetidae</taxon>
        <taxon>Agaricales</taxon>
        <taxon>Schizophyllaceae</taxon>
        <taxon>Schizophyllum</taxon>
    </lineage>
</organism>
<feature type="compositionally biased region" description="Low complexity" evidence="2">
    <location>
        <begin position="155"/>
        <end position="169"/>
    </location>
</feature>
<evidence type="ECO:0000313" key="4">
    <source>
        <dbReference type="Proteomes" id="UP000320762"/>
    </source>
</evidence>
<feature type="region of interest" description="Disordered" evidence="2">
    <location>
        <begin position="97"/>
        <end position="218"/>
    </location>
</feature>
<reference evidence="3 4" key="1">
    <citation type="journal article" date="2019" name="New Phytol.">
        <title>Comparative genomics reveals unique wood-decay strategies and fruiting body development in the Schizophyllaceae.</title>
        <authorList>
            <person name="Almasi E."/>
            <person name="Sahu N."/>
            <person name="Krizsan K."/>
            <person name="Balint B."/>
            <person name="Kovacs G.M."/>
            <person name="Kiss B."/>
            <person name="Cseklye J."/>
            <person name="Drula E."/>
            <person name="Henrissat B."/>
            <person name="Nagy I."/>
            <person name="Chovatia M."/>
            <person name="Adam C."/>
            <person name="LaButti K."/>
            <person name="Lipzen A."/>
            <person name="Riley R."/>
            <person name="Grigoriev I.V."/>
            <person name="Nagy L.G."/>
        </authorList>
    </citation>
    <scope>NUCLEOTIDE SEQUENCE [LARGE SCALE GENOMIC DNA]</scope>
    <source>
        <strain evidence="3 4">NL-1724</strain>
    </source>
</reference>
<evidence type="ECO:0000256" key="1">
    <source>
        <dbReference type="SAM" id="Coils"/>
    </source>
</evidence>
<sequence length="456" mass="49493">MATSGSVHQQLHVLVDEIQRIASSVIGVHGRLAAVSQQAADESAMHLHRLLESERQMAALTHELNSLRRDRQQLVHSEDHKAIRRKLRHARQFAKDLLDEREQINPSGTSPATSEKRENLRGGEDVTPPIALSSKNTSVRTSNIYAESSHAAVDSPPSAGGSSNQNGGAVEHAGNTQSTTDSPSNGVASSSRKGQGTQTYSTAAEEPGADSNVASWRLRHGWPPGSMKGLSGPITVDMMKEKLGWAEDEALLLEALAANPSESLQIEIIQNCVFLYDPMFLEARFGNPTSSKKTFLVDWGNRGLNERILAAIEEAQATYSHLHVFTFPSSRSSEARGWWYVGAHTCAAVPGMWDVWQGLRDASAESRRKIVDRLCARQGPGHVQHLATPGATGPNALSDAQECARMLNEGGLAQLCVQMSGQGLLHVSKAFARDLRYPARLEAERCTEGREPVHSA</sequence>
<feature type="coiled-coil region" evidence="1">
    <location>
        <begin position="50"/>
        <end position="77"/>
    </location>
</feature>
<feature type="compositionally biased region" description="Polar residues" evidence="2">
    <location>
        <begin position="104"/>
        <end position="113"/>
    </location>
</feature>
<name>A0A550CTJ7_9AGAR</name>
<evidence type="ECO:0000313" key="3">
    <source>
        <dbReference type="EMBL" id="TRM68114.1"/>
    </source>
</evidence>
<dbReference type="OrthoDB" id="2985494at2759"/>
<keyword evidence="1" id="KW-0175">Coiled coil</keyword>
<evidence type="ECO:0000256" key="2">
    <source>
        <dbReference type="SAM" id="MobiDB-lite"/>
    </source>
</evidence>
<dbReference type="Proteomes" id="UP000320762">
    <property type="component" value="Unassembled WGS sequence"/>
</dbReference>
<feature type="compositionally biased region" description="Polar residues" evidence="2">
    <location>
        <begin position="133"/>
        <end position="146"/>
    </location>
</feature>
<accession>A0A550CTJ7</accession>
<comment type="caution">
    <text evidence="3">The sequence shown here is derived from an EMBL/GenBank/DDBJ whole genome shotgun (WGS) entry which is preliminary data.</text>
</comment>
<dbReference type="AlphaFoldDB" id="A0A550CTJ7"/>
<dbReference type="EMBL" id="VDMD01000002">
    <property type="protein sequence ID" value="TRM68114.1"/>
    <property type="molecule type" value="Genomic_DNA"/>
</dbReference>
<gene>
    <name evidence="3" type="ORF">BD626DRAFT_480828</name>
</gene>
<proteinExistence type="predicted"/>
<feature type="compositionally biased region" description="Basic and acidic residues" evidence="2">
    <location>
        <begin position="114"/>
        <end position="124"/>
    </location>
</feature>
<protein>
    <submittedName>
        <fullName evidence="3">Uncharacterized protein</fullName>
    </submittedName>
</protein>
<keyword evidence="4" id="KW-1185">Reference proteome</keyword>
<feature type="compositionally biased region" description="Polar residues" evidence="2">
    <location>
        <begin position="174"/>
        <end position="202"/>
    </location>
</feature>